<dbReference type="AlphaFoldDB" id="A0A9W6T4N5"/>
<name>A0A9W6T4N5_CANBO</name>
<feature type="compositionally biased region" description="Low complexity" evidence="1">
    <location>
        <begin position="79"/>
        <end position="104"/>
    </location>
</feature>
<dbReference type="Proteomes" id="UP001165120">
    <property type="component" value="Unassembled WGS sequence"/>
</dbReference>
<dbReference type="Gene3D" id="1.20.5.510">
    <property type="entry name" value="Single helix bin"/>
    <property type="match status" value="1"/>
</dbReference>
<keyword evidence="2" id="KW-0812">Transmembrane</keyword>
<evidence type="ECO:0000256" key="1">
    <source>
        <dbReference type="SAM" id="MobiDB-lite"/>
    </source>
</evidence>
<keyword evidence="2" id="KW-1133">Transmembrane helix</keyword>
<evidence type="ECO:0000259" key="3">
    <source>
        <dbReference type="Pfam" id="PF09463"/>
    </source>
</evidence>
<dbReference type="Pfam" id="PF09463">
    <property type="entry name" value="Opy2"/>
    <property type="match status" value="1"/>
</dbReference>
<gene>
    <name evidence="4" type="ORF">Cboi02_000448000</name>
</gene>
<feature type="compositionally biased region" description="Low complexity" evidence="1">
    <location>
        <begin position="360"/>
        <end position="375"/>
    </location>
</feature>
<feature type="region of interest" description="Disordered" evidence="1">
    <location>
        <begin position="75"/>
        <end position="119"/>
    </location>
</feature>
<dbReference type="InterPro" id="IPR018571">
    <property type="entry name" value="Membrane_anchor_Opy2_N"/>
</dbReference>
<evidence type="ECO:0000256" key="2">
    <source>
        <dbReference type="SAM" id="Phobius"/>
    </source>
</evidence>
<reference evidence="4" key="1">
    <citation type="submission" date="2023-04" db="EMBL/GenBank/DDBJ databases">
        <title>Candida boidinii NBRC 10035.</title>
        <authorList>
            <person name="Ichikawa N."/>
            <person name="Sato H."/>
            <person name="Tonouchi N."/>
        </authorList>
    </citation>
    <scope>NUCLEOTIDE SEQUENCE</scope>
    <source>
        <strain evidence="4">NBRC 10035</strain>
    </source>
</reference>
<organism evidence="4 5">
    <name type="scientific">Candida boidinii</name>
    <name type="common">Yeast</name>
    <dbReference type="NCBI Taxonomy" id="5477"/>
    <lineage>
        <taxon>Eukaryota</taxon>
        <taxon>Fungi</taxon>
        <taxon>Dikarya</taxon>
        <taxon>Ascomycota</taxon>
        <taxon>Saccharomycotina</taxon>
        <taxon>Pichiomycetes</taxon>
        <taxon>Pichiales</taxon>
        <taxon>Pichiaceae</taxon>
        <taxon>Ogataea</taxon>
        <taxon>Ogataea/Candida clade</taxon>
    </lineage>
</organism>
<evidence type="ECO:0000313" key="5">
    <source>
        <dbReference type="Proteomes" id="UP001165120"/>
    </source>
</evidence>
<keyword evidence="2" id="KW-0472">Membrane</keyword>
<feature type="domain" description="Membrane anchor Opy2 N-terminal" evidence="3">
    <location>
        <begin position="128"/>
        <end position="161"/>
    </location>
</feature>
<feature type="transmembrane region" description="Helical" evidence="2">
    <location>
        <begin position="184"/>
        <end position="207"/>
    </location>
</feature>
<proteinExistence type="predicted"/>
<evidence type="ECO:0000313" key="4">
    <source>
        <dbReference type="EMBL" id="GME74637.1"/>
    </source>
</evidence>
<feature type="region of interest" description="Disordered" evidence="1">
    <location>
        <begin position="354"/>
        <end position="383"/>
    </location>
</feature>
<accession>A0A9W6T4N5</accession>
<protein>
    <submittedName>
        <fullName evidence="4">Unnamed protein product</fullName>
    </submittedName>
</protein>
<dbReference type="EMBL" id="BSXN01001826">
    <property type="protein sequence ID" value="GME74637.1"/>
    <property type="molecule type" value="Genomic_DNA"/>
</dbReference>
<sequence>MVAIFSKEEIDDFLSSSSSSIPTSIDADAIASTSHQNPSSASFLKISKLELPLINFDLNIDDSDIDKYLVKRETDDVNNDASSNSKSSSTLETSSQEEAISSSSLADTPPLDNSSSAETSPINSTSDCISCASAPTCPVCASDEQCILTTRTCDQCPTVYCSKINSSISQSLINDNSNNSSAKIGGIVGGVVFAFLVLLGVGLYFIYKKWYIKAYPNGFIADLDDDKEDLMDDEDEDGYMLSNNDIRKRQSTVSLSTMANSVLTKASNVINITYIPGVTVKNTNPKLLASRKLLNNNSSGSANGNTRTSLFSRDTYFSDIETASIGTGEAVINDNNKKGVKLVSMENNYYEDDAYDNENDNNNNLDQNYYNNKNMTTKKMKNQ</sequence>
<keyword evidence="5" id="KW-1185">Reference proteome</keyword>
<comment type="caution">
    <text evidence="4">The sequence shown here is derived from an EMBL/GenBank/DDBJ whole genome shotgun (WGS) entry which is preliminary data.</text>
</comment>